<evidence type="ECO:0000256" key="8">
    <source>
        <dbReference type="ARBA" id="ARBA00023080"/>
    </source>
</evidence>
<evidence type="ECO:0000256" key="9">
    <source>
        <dbReference type="ARBA" id="ARBA00023203"/>
    </source>
</evidence>
<keyword evidence="8" id="KW-0546">Nucleotide metabolism</keyword>
<reference evidence="14" key="1">
    <citation type="journal article" date="2023" name="BMC Genomics">
        <title>Chromosome-level genome assemblies of Cutaneotrichosporon spp. (Trichosporonales, Basidiomycota) reveal imbalanced evolution between nucleotide sequences and chromosome synteny.</title>
        <authorList>
            <person name="Kobayashi Y."/>
            <person name="Kayamori A."/>
            <person name="Aoki K."/>
            <person name="Shiwa Y."/>
            <person name="Matsutani M."/>
            <person name="Fujita N."/>
            <person name="Sugita T."/>
            <person name="Iwasaki W."/>
            <person name="Tanaka N."/>
            <person name="Takashima M."/>
        </authorList>
    </citation>
    <scope>NUCLEOTIDE SEQUENCE</scope>
    <source>
        <strain evidence="14">HIS016</strain>
    </source>
</reference>
<dbReference type="Gene3D" id="2.70.40.10">
    <property type="match status" value="1"/>
</dbReference>
<comment type="similarity">
    <text evidence="2 11">Belongs to the WD repeat coronin family.</text>
</comment>
<feature type="compositionally biased region" description="Low complexity" evidence="12">
    <location>
        <begin position="414"/>
        <end position="433"/>
    </location>
</feature>
<dbReference type="Pfam" id="PF00400">
    <property type="entry name" value="WD40"/>
    <property type="match status" value="3"/>
</dbReference>
<keyword evidence="15" id="KW-1185">Reference proteome</keyword>
<feature type="repeat" description="WD" evidence="10">
    <location>
        <begin position="84"/>
        <end position="119"/>
    </location>
</feature>
<dbReference type="GO" id="GO:0007015">
    <property type="term" value="P:actin filament organization"/>
    <property type="evidence" value="ECO:0007669"/>
    <property type="project" value="TreeGrafter"/>
</dbReference>
<organism evidence="14 15">
    <name type="scientific">Cutaneotrichosporon spelunceum</name>
    <dbReference type="NCBI Taxonomy" id="1672016"/>
    <lineage>
        <taxon>Eukaryota</taxon>
        <taxon>Fungi</taxon>
        <taxon>Dikarya</taxon>
        <taxon>Basidiomycota</taxon>
        <taxon>Agaricomycotina</taxon>
        <taxon>Tremellomycetes</taxon>
        <taxon>Trichosporonales</taxon>
        <taxon>Trichosporonaceae</taxon>
        <taxon>Cutaneotrichosporon</taxon>
    </lineage>
</organism>
<dbReference type="NCBIfam" id="TIGR00576">
    <property type="entry name" value="dut"/>
    <property type="match status" value="1"/>
</dbReference>
<dbReference type="SMART" id="SM00320">
    <property type="entry name" value="WD40"/>
    <property type="match status" value="4"/>
</dbReference>
<dbReference type="PROSITE" id="PS50082">
    <property type="entry name" value="WD_REPEATS_2"/>
    <property type="match status" value="3"/>
</dbReference>
<accession>A0AAD3Y9Z9</accession>
<dbReference type="PROSITE" id="PS50294">
    <property type="entry name" value="WD_REPEATS_REGION"/>
    <property type="match status" value="2"/>
</dbReference>
<evidence type="ECO:0000256" key="5">
    <source>
        <dbReference type="ARBA" id="ARBA00022737"/>
    </source>
</evidence>
<dbReference type="GO" id="GO:0000287">
    <property type="term" value="F:magnesium ion binding"/>
    <property type="evidence" value="ECO:0007669"/>
    <property type="project" value="InterPro"/>
</dbReference>
<feature type="compositionally biased region" description="Basic and acidic residues" evidence="12">
    <location>
        <begin position="434"/>
        <end position="455"/>
    </location>
</feature>
<dbReference type="InterPro" id="IPR001680">
    <property type="entry name" value="WD40_rpt"/>
</dbReference>
<feature type="domain" description="DUF1899" evidence="13">
    <location>
        <begin position="3"/>
        <end position="65"/>
    </location>
</feature>
<dbReference type="InterPro" id="IPR036322">
    <property type="entry name" value="WD40_repeat_dom_sf"/>
</dbReference>
<keyword evidence="5 11" id="KW-0677">Repeat</keyword>
<dbReference type="FunFam" id="2.130.10.10:FF:000502">
    <property type="entry name" value="Coronin"/>
    <property type="match status" value="1"/>
</dbReference>
<protein>
    <recommendedName>
        <fullName evidence="11">Coronin</fullName>
    </recommendedName>
</protein>
<comment type="caution">
    <text evidence="14">The sequence shown here is derived from an EMBL/GenBank/DDBJ whole genome shotgun (WGS) entry which is preliminary data.</text>
</comment>
<reference evidence="14" key="2">
    <citation type="submission" date="2023-06" db="EMBL/GenBank/DDBJ databases">
        <authorList>
            <person name="Kobayashi Y."/>
            <person name="Kayamori A."/>
            <person name="Aoki K."/>
            <person name="Shiwa Y."/>
            <person name="Fujita N."/>
            <person name="Sugita T."/>
            <person name="Iwasaki W."/>
            <person name="Tanaka N."/>
            <person name="Takashima M."/>
        </authorList>
    </citation>
    <scope>NUCLEOTIDE SEQUENCE</scope>
    <source>
        <strain evidence="14">HIS016</strain>
    </source>
</reference>
<sequence length="683" mass="72802">MSRFVRPSSYRHVYGQPSKVHYENVKISGSAWDTNMVTVGGKYMAVNWQVSGGGAFAIFPTFSPYALPEPSGFPTKLPDILPLARGHSGPVLDTAWSPFDDNLVVSSGEDGKIFIWKVDDSAFAGWGEEKWEPEDFAPVGKLNAGGRKVGHVEFHPTASNVLSSASGDHLVRVWDIEGSPDQATISLAGHKDSVQSIAWNSVGTTLATTCRDRKLRIFDPRAGADAVRVAEGHGGIKGSRVVWLGDRDRLATTGFSRMSDRQLMLWETAGLTQLQTESLDSSAGIIIPYFADGNDVLFLAGKGDGNIRYFEFEGDHFHFLNEYKTSDPQRGIGFLPRRALDVSQNEIARAFKLSGRDVTPLSFIVPRKAEGFQSDIFPPANSAEPALKADEWFAGKNARPNVIDLETRVTSANKAPLSTPKPTAPSTPKQSSPKPEKQSKLREEVKPLPKEEPKPAPKAVTPPKAATPPPKEEPKKEPDVKTRDLEIEQPDSSEDEAAPKAALGAASVVAGGAALGAAAMAAKPAPGVVPSPSPSGMQNTTDQLLIKFLNEGATLPTRGSPLSAGHDLYAADGIIIPARGKALVSTGLAIAVPKGTYGRIAPRSGLASKHSIDVGAGVVDADYRGEVKVLLFNYGGDDFKVAKGDRVAQLILEHVHMAPVRQVDDLEATLRGAGGFGSTGGFA</sequence>
<dbReference type="InterPro" id="IPR008181">
    <property type="entry name" value="dUTPase"/>
</dbReference>
<dbReference type="InterPro" id="IPR036157">
    <property type="entry name" value="dUTPase-like_sf"/>
</dbReference>
<evidence type="ECO:0000256" key="11">
    <source>
        <dbReference type="RuleBase" id="RU280818"/>
    </source>
</evidence>
<evidence type="ECO:0000256" key="2">
    <source>
        <dbReference type="ARBA" id="ARBA00009482"/>
    </source>
</evidence>
<dbReference type="InterPro" id="IPR015048">
    <property type="entry name" value="DUF1899"/>
</dbReference>
<evidence type="ECO:0000256" key="7">
    <source>
        <dbReference type="ARBA" id="ARBA00023054"/>
    </source>
</evidence>
<dbReference type="InterPro" id="IPR015943">
    <property type="entry name" value="WD40/YVTN_repeat-like_dom_sf"/>
</dbReference>
<comment type="subunit">
    <text evidence="3">Homotrimer.</text>
</comment>
<dbReference type="InterPro" id="IPR015505">
    <property type="entry name" value="Coronin"/>
</dbReference>
<keyword evidence="7" id="KW-0175">Coiled coil</keyword>
<dbReference type="EMBL" id="BTCM01000001">
    <property type="protein sequence ID" value="GMK54204.1"/>
    <property type="molecule type" value="Genomic_DNA"/>
</dbReference>
<feature type="compositionally biased region" description="Basic and acidic residues" evidence="12">
    <location>
        <begin position="470"/>
        <end position="483"/>
    </location>
</feature>
<keyword evidence="4 10" id="KW-0853">WD repeat</keyword>
<feature type="repeat" description="WD" evidence="10">
    <location>
        <begin position="187"/>
        <end position="228"/>
    </location>
</feature>
<dbReference type="PANTHER" id="PTHR10856:SF0">
    <property type="entry name" value="CORONIN"/>
    <property type="match status" value="1"/>
</dbReference>
<dbReference type="GO" id="GO:0006226">
    <property type="term" value="P:dUMP biosynthetic process"/>
    <property type="evidence" value="ECO:0007669"/>
    <property type="project" value="InterPro"/>
</dbReference>
<evidence type="ECO:0000256" key="4">
    <source>
        <dbReference type="ARBA" id="ARBA00022574"/>
    </source>
</evidence>
<evidence type="ECO:0000256" key="3">
    <source>
        <dbReference type="ARBA" id="ARBA00011233"/>
    </source>
</evidence>
<feature type="repeat" description="WD" evidence="10">
    <location>
        <begin position="142"/>
        <end position="184"/>
    </location>
</feature>
<evidence type="ECO:0000256" key="6">
    <source>
        <dbReference type="ARBA" id="ARBA00022801"/>
    </source>
</evidence>
<feature type="region of interest" description="Disordered" evidence="12">
    <location>
        <begin position="408"/>
        <end position="483"/>
    </location>
</feature>
<proteinExistence type="inferred from homology"/>
<dbReference type="Pfam" id="PF16300">
    <property type="entry name" value="WD40_4"/>
    <property type="match status" value="1"/>
</dbReference>
<dbReference type="PANTHER" id="PTHR10856">
    <property type="entry name" value="CORONIN"/>
    <property type="match status" value="1"/>
</dbReference>
<dbReference type="PROSITE" id="PS00678">
    <property type="entry name" value="WD_REPEATS_1"/>
    <property type="match status" value="1"/>
</dbReference>
<evidence type="ECO:0000256" key="12">
    <source>
        <dbReference type="SAM" id="MobiDB-lite"/>
    </source>
</evidence>
<evidence type="ECO:0000256" key="1">
    <source>
        <dbReference type="ARBA" id="ARBA00005142"/>
    </source>
</evidence>
<dbReference type="Proteomes" id="UP001222932">
    <property type="component" value="Unassembled WGS sequence"/>
</dbReference>
<gene>
    <name evidence="14" type="primary">CRN1</name>
    <name evidence="14" type="ORF">CspeluHIS016_0107900</name>
</gene>
<evidence type="ECO:0000313" key="14">
    <source>
        <dbReference type="EMBL" id="GMK54204.1"/>
    </source>
</evidence>
<dbReference type="CDD" id="cd07557">
    <property type="entry name" value="trimeric_dUTPase"/>
    <property type="match status" value="1"/>
</dbReference>
<dbReference type="AlphaFoldDB" id="A0AAD3Y9Z9"/>
<dbReference type="GO" id="GO:0046081">
    <property type="term" value="P:dUTP catabolic process"/>
    <property type="evidence" value="ECO:0007669"/>
    <property type="project" value="InterPro"/>
</dbReference>
<dbReference type="SMART" id="SM01167">
    <property type="entry name" value="DUF1900"/>
    <property type="match status" value="1"/>
</dbReference>
<evidence type="ECO:0000256" key="10">
    <source>
        <dbReference type="PROSITE-ProRule" id="PRU00221"/>
    </source>
</evidence>
<dbReference type="SMART" id="SM01166">
    <property type="entry name" value="DUF1899"/>
    <property type="match status" value="1"/>
</dbReference>
<dbReference type="InterPro" id="IPR029054">
    <property type="entry name" value="dUTPase-like"/>
</dbReference>
<dbReference type="GO" id="GO:0004170">
    <property type="term" value="F:dUTP diphosphatase activity"/>
    <property type="evidence" value="ECO:0007669"/>
    <property type="project" value="InterPro"/>
</dbReference>
<dbReference type="Gene3D" id="2.130.10.10">
    <property type="entry name" value="YVTN repeat-like/Quinoprotein amine dehydrogenase"/>
    <property type="match status" value="1"/>
</dbReference>
<keyword evidence="9" id="KW-0009">Actin-binding</keyword>
<dbReference type="SUPFAM" id="SSF50978">
    <property type="entry name" value="WD40 repeat-like"/>
    <property type="match status" value="1"/>
</dbReference>
<keyword evidence="6" id="KW-0378">Hydrolase</keyword>
<name>A0AAD3Y9Z9_9TREE</name>
<dbReference type="GO" id="GO:0051015">
    <property type="term" value="F:actin filament binding"/>
    <property type="evidence" value="ECO:0007669"/>
    <property type="project" value="TreeGrafter"/>
</dbReference>
<evidence type="ECO:0000259" key="13">
    <source>
        <dbReference type="SMART" id="SM01166"/>
    </source>
</evidence>
<evidence type="ECO:0000313" key="15">
    <source>
        <dbReference type="Proteomes" id="UP001222932"/>
    </source>
</evidence>
<dbReference type="SUPFAM" id="SSF51283">
    <property type="entry name" value="dUTPase-like"/>
    <property type="match status" value="1"/>
</dbReference>
<dbReference type="InterPro" id="IPR033704">
    <property type="entry name" value="dUTPase_trimeric"/>
</dbReference>
<dbReference type="Pfam" id="PF00692">
    <property type="entry name" value="dUTPase"/>
    <property type="match status" value="1"/>
</dbReference>
<dbReference type="NCBIfam" id="NF001862">
    <property type="entry name" value="PRK00601.1"/>
    <property type="match status" value="1"/>
</dbReference>
<dbReference type="InterPro" id="IPR019775">
    <property type="entry name" value="WD40_repeat_CS"/>
</dbReference>
<dbReference type="Pfam" id="PF08953">
    <property type="entry name" value="DUF1899"/>
    <property type="match status" value="1"/>
</dbReference>
<comment type="pathway">
    <text evidence="1">Pyrimidine metabolism; dUMP biosynthesis; dUMP from dCTP (dUTP route): step 2/2.</text>
</comment>